<sequence length="138" mass="16348">EPYPLSDIADFKENRTSSCFNKDPIYRRILQDRRRPLHDVFLLPLITPSNQDDYEFRGDEDFLEEQANPSPRSESRQTSRDQFDSPCNNLDRPGSAHSASHTALLCRRRKQRLQKLRDAIMYIFPNRRPFLAFTMMKN</sequence>
<dbReference type="EMBL" id="UYYB01012908">
    <property type="protein sequence ID" value="VDM69625.1"/>
    <property type="molecule type" value="Genomic_DNA"/>
</dbReference>
<dbReference type="Proteomes" id="UP000270094">
    <property type="component" value="Unassembled WGS sequence"/>
</dbReference>
<evidence type="ECO:0000313" key="2">
    <source>
        <dbReference type="EMBL" id="VDM69625.1"/>
    </source>
</evidence>
<proteinExistence type="predicted"/>
<organism evidence="2 3">
    <name type="scientific">Strongylus vulgaris</name>
    <name type="common">Blood worm</name>
    <dbReference type="NCBI Taxonomy" id="40348"/>
    <lineage>
        <taxon>Eukaryota</taxon>
        <taxon>Metazoa</taxon>
        <taxon>Ecdysozoa</taxon>
        <taxon>Nematoda</taxon>
        <taxon>Chromadorea</taxon>
        <taxon>Rhabditida</taxon>
        <taxon>Rhabditina</taxon>
        <taxon>Rhabditomorpha</taxon>
        <taxon>Strongyloidea</taxon>
        <taxon>Strongylidae</taxon>
        <taxon>Strongylus</taxon>
    </lineage>
</organism>
<feature type="compositionally biased region" description="Basic and acidic residues" evidence="1">
    <location>
        <begin position="73"/>
        <end position="83"/>
    </location>
</feature>
<feature type="non-terminal residue" evidence="2">
    <location>
        <position position="1"/>
    </location>
</feature>
<gene>
    <name evidence="2" type="ORF">SVUK_LOCUS4623</name>
</gene>
<accession>A0A3P7KEK6</accession>
<feature type="region of interest" description="Disordered" evidence="1">
    <location>
        <begin position="60"/>
        <end position="102"/>
    </location>
</feature>
<dbReference type="OrthoDB" id="5874867at2759"/>
<reference evidence="2 3" key="1">
    <citation type="submission" date="2018-11" db="EMBL/GenBank/DDBJ databases">
        <authorList>
            <consortium name="Pathogen Informatics"/>
        </authorList>
    </citation>
    <scope>NUCLEOTIDE SEQUENCE [LARGE SCALE GENOMIC DNA]</scope>
</reference>
<evidence type="ECO:0000313" key="3">
    <source>
        <dbReference type="Proteomes" id="UP000270094"/>
    </source>
</evidence>
<name>A0A3P7KEK6_STRVU</name>
<keyword evidence="3" id="KW-1185">Reference proteome</keyword>
<dbReference type="AlphaFoldDB" id="A0A3P7KEK6"/>
<evidence type="ECO:0000256" key="1">
    <source>
        <dbReference type="SAM" id="MobiDB-lite"/>
    </source>
</evidence>
<protein>
    <submittedName>
        <fullName evidence="2">Uncharacterized protein</fullName>
    </submittedName>
</protein>